<dbReference type="OrthoDB" id="3365698at2759"/>
<accession>A0A0H2R6M0</accession>
<proteinExistence type="predicted"/>
<dbReference type="Proteomes" id="UP000053477">
    <property type="component" value="Unassembled WGS sequence"/>
</dbReference>
<gene>
    <name evidence="1" type="ORF">SCHPADRAFT_932437</name>
</gene>
<dbReference type="SUPFAM" id="SSF52047">
    <property type="entry name" value="RNI-like"/>
    <property type="match status" value="1"/>
</dbReference>
<name>A0A0H2R6M0_9AGAM</name>
<dbReference type="AlphaFoldDB" id="A0A0H2R6M0"/>
<dbReference type="EMBL" id="KQ086139">
    <property type="protein sequence ID" value="KLO07440.1"/>
    <property type="molecule type" value="Genomic_DNA"/>
</dbReference>
<protein>
    <recommendedName>
        <fullName evidence="3">F-box domain-containing protein</fullName>
    </recommendedName>
</protein>
<reference evidence="1 2" key="1">
    <citation type="submission" date="2015-04" db="EMBL/GenBank/DDBJ databases">
        <title>Complete genome sequence of Schizopora paradoxa KUC8140, a cosmopolitan wood degrader in East Asia.</title>
        <authorList>
            <consortium name="DOE Joint Genome Institute"/>
            <person name="Min B."/>
            <person name="Park H."/>
            <person name="Jang Y."/>
            <person name="Kim J.-J."/>
            <person name="Kim K.H."/>
            <person name="Pangilinan J."/>
            <person name="Lipzen A."/>
            <person name="Riley R."/>
            <person name="Grigoriev I.V."/>
            <person name="Spatafora J.W."/>
            <person name="Choi I.-G."/>
        </authorList>
    </citation>
    <scope>NUCLEOTIDE SEQUENCE [LARGE SCALE GENOMIC DNA]</scope>
    <source>
        <strain evidence="1 2">KUC8140</strain>
    </source>
</reference>
<keyword evidence="2" id="KW-1185">Reference proteome</keyword>
<evidence type="ECO:0000313" key="1">
    <source>
        <dbReference type="EMBL" id="KLO07440.1"/>
    </source>
</evidence>
<sequence length="474" mass="54141">MEHLPDDLLELIFWHASPAKYSTSPIEFIMEGDDELIASPEAKSKLDINRVSPMNFSLVRRAWRDLVLSRGYLWSALEIHLESLNESKILLSAALRMLRIWIRNSLDAPLDVEASGFVLSEDLTPQSEICRILFNLLLGEQHRWNNVSLTVVYHRPWDEDITINAKSLKSLCMNLDVGPRWPLIPVTLHFSVCSQLESLDVYYGVKLVLDMPQNLLLENLKILRLNIGTGNNSDIPSIRKLLLASPNLCILDVGANISRDRADGPLFATGNPLHLSSLTELTILNEHRTLVLDLIGWLRCPNLSYFNIREPNYFNEQVSKDMLLGILSFLSRSRPPLRHLILSGMPWTVERFQGSREECAQLLRNILNPLSGLEVLKLKDVVVDDCLLEEMTFCEGRGDVVCPRLKDFMFSSSQVSLDPQKLADMYTSRRGRRDKLRHFYLCLPKNYDKLEDLRVKLKGTEGYGEEVSLTTRTL</sequence>
<evidence type="ECO:0008006" key="3">
    <source>
        <dbReference type="Google" id="ProtNLM"/>
    </source>
</evidence>
<dbReference type="InParanoid" id="A0A0H2R6M0"/>
<organism evidence="1 2">
    <name type="scientific">Schizopora paradoxa</name>
    <dbReference type="NCBI Taxonomy" id="27342"/>
    <lineage>
        <taxon>Eukaryota</taxon>
        <taxon>Fungi</taxon>
        <taxon>Dikarya</taxon>
        <taxon>Basidiomycota</taxon>
        <taxon>Agaricomycotina</taxon>
        <taxon>Agaricomycetes</taxon>
        <taxon>Hymenochaetales</taxon>
        <taxon>Schizoporaceae</taxon>
        <taxon>Schizopora</taxon>
    </lineage>
</organism>
<evidence type="ECO:0000313" key="2">
    <source>
        <dbReference type="Proteomes" id="UP000053477"/>
    </source>
</evidence>